<proteinExistence type="inferred from homology"/>
<evidence type="ECO:0000256" key="3">
    <source>
        <dbReference type="ARBA" id="ARBA00022840"/>
    </source>
</evidence>
<name>A0A5C4JXC0_9HYPH</name>
<dbReference type="PANTHER" id="PTHR10695">
    <property type="entry name" value="DEPHOSPHO-COA KINASE-RELATED"/>
    <property type="match status" value="1"/>
</dbReference>
<reference evidence="7 8" key="1">
    <citation type="submission" date="2019-05" db="EMBL/GenBank/DDBJ databases">
        <authorList>
            <person name="Lee S.D."/>
        </authorList>
    </citation>
    <scope>NUCLEOTIDE SEQUENCE [LARGE SCALE GENOMIC DNA]</scope>
    <source>
        <strain evidence="7 8">GH2-6</strain>
    </source>
</reference>
<comment type="catalytic activity">
    <reaction evidence="5">
        <text>3'-dephospho-CoA + ATP = ADP + CoA + H(+)</text>
        <dbReference type="Rhea" id="RHEA:18245"/>
        <dbReference type="ChEBI" id="CHEBI:15378"/>
        <dbReference type="ChEBI" id="CHEBI:30616"/>
        <dbReference type="ChEBI" id="CHEBI:57287"/>
        <dbReference type="ChEBI" id="CHEBI:57328"/>
        <dbReference type="ChEBI" id="CHEBI:456216"/>
        <dbReference type="EC" id="2.7.1.24"/>
    </reaction>
</comment>
<sequence length="203" mass="21958">MIILGLTGSIGMGKSTTAGFFTEAGIPVQNADEVVHALYRGRAVAPVEAAFPGVAEDGVINRARLSKALAGKAENFEKLEAIVHPLVREERDRFLEKARADEAPIAVLDIPLLFETGADRAVDYVLVVTCDPAIQRERVLARPDMTVEKFETVLKRQLPDGEKRARADYIVDTGHGIDKARTAVGRIIAELKDKAADGAAQKD</sequence>
<dbReference type="GO" id="GO:0005524">
    <property type="term" value="F:ATP binding"/>
    <property type="evidence" value="ECO:0007669"/>
    <property type="project" value="UniProtKB-UniRule"/>
</dbReference>
<dbReference type="UniPathway" id="UPA00241">
    <property type="reaction ID" value="UER00356"/>
</dbReference>
<keyword evidence="5 7" id="KW-0808">Transferase</keyword>
<evidence type="ECO:0000256" key="4">
    <source>
        <dbReference type="ARBA" id="ARBA00022993"/>
    </source>
</evidence>
<dbReference type="CDD" id="cd02022">
    <property type="entry name" value="DPCK"/>
    <property type="match status" value="1"/>
</dbReference>
<gene>
    <name evidence="5" type="primary">coaE</name>
    <name evidence="7" type="ORF">FF124_02345</name>
</gene>
<evidence type="ECO:0000313" key="8">
    <source>
        <dbReference type="Proteomes" id="UP000307874"/>
    </source>
</evidence>
<comment type="caution">
    <text evidence="7">The sequence shown here is derived from an EMBL/GenBank/DDBJ whole genome shotgun (WGS) entry which is preliminary data.</text>
</comment>
<keyword evidence="3 5" id="KW-0067">ATP-binding</keyword>
<dbReference type="GO" id="GO:0015937">
    <property type="term" value="P:coenzyme A biosynthetic process"/>
    <property type="evidence" value="ECO:0007669"/>
    <property type="project" value="UniProtKB-UniRule"/>
</dbReference>
<accession>A0A5C4JXC0</accession>
<keyword evidence="5 7" id="KW-0418">Kinase</keyword>
<dbReference type="RefSeq" id="WP_138746860.1">
    <property type="nucleotide sequence ID" value="NZ_VCLB01000001.1"/>
</dbReference>
<dbReference type="OrthoDB" id="9812943at2"/>
<keyword evidence="5" id="KW-0963">Cytoplasm</keyword>
<evidence type="ECO:0000256" key="5">
    <source>
        <dbReference type="HAMAP-Rule" id="MF_00376"/>
    </source>
</evidence>
<dbReference type="InterPro" id="IPR027417">
    <property type="entry name" value="P-loop_NTPase"/>
</dbReference>
<dbReference type="EMBL" id="VCLB01000001">
    <property type="protein sequence ID" value="TNB49821.1"/>
    <property type="molecule type" value="Genomic_DNA"/>
</dbReference>
<comment type="pathway">
    <text evidence="5">Cofactor biosynthesis; coenzyme A biosynthesis; CoA from (R)-pantothenate: step 5/5.</text>
</comment>
<evidence type="ECO:0000256" key="2">
    <source>
        <dbReference type="ARBA" id="ARBA00022741"/>
    </source>
</evidence>
<dbReference type="PROSITE" id="PS51219">
    <property type="entry name" value="DPCK"/>
    <property type="match status" value="1"/>
</dbReference>
<evidence type="ECO:0000256" key="6">
    <source>
        <dbReference type="NCBIfam" id="TIGR00152"/>
    </source>
</evidence>
<dbReference type="NCBIfam" id="TIGR00152">
    <property type="entry name" value="dephospho-CoA kinase"/>
    <property type="match status" value="1"/>
</dbReference>
<comment type="function">
    <text evidence="5">Catalyzes the phosphorylation of the 3'-hydroxyl group of dephosphocoenzyme A to form coenzyme A.</text>
</comment>
<dbReference type="Proteomes" id="UP000307874">
    <property type="component" value="Unassembled WGS sequence"/>
</dbReference>
<keyword evidence="4 5" id="KW-0173">Coenzyme A biosynthesis</keyword>
<dbReference type="HAMAP" id="MF_00376">
    <property type="entry name" value="Dephospho_CoA_kinase"/>
    <property type="match status" value="1"/>
</dbReference>
<reference evidence="7 8" key="2">
    <citation type="submission" date="2019-06" db="EMBL/GenBank/DDBJ databases">
        <title>Martelella lutilitoris sp. nov., isolated from a tidal mudflat.</title>
        <authorList>
            <person name="Kim Y.-J."/>
        </authorList>
    </citation>
    <scope>NUCLEOTIDE SEQUENCE [LARGE SCALE GENOMIC DNA]</scope>
    <source>
        <strain evidence="7 8">GH2-6</strain>
    </source>
</reference>
<dbReference type="AlphaFoldDB" id="A0A5C4JXC0"/>
<evidence type="ECO:0000256" key="1">
    <source>
        <dbReference type="ARBA" id="ARBA00009018"/>
    </source>
</evidence>
<comment type="similarity">
    <text evidence="1 5">Belongs to the CoaE family.</text>
</comment>
<organism evidence="7 8">
    <name type="scientific">Martelella lutilitoris</name>
    <dbReference type="NCBI Taxonomy" id="2583532"/>
    <lineage>
        <taxon>Bacteria</taxon>
        <taxon>Pseudomonadati</taxon>
        <taxon>Pseudomonadota</taxon>
        <taxon>Alphaproteobacteria</taxon>
        <taxon>Hyphomicrobiales</taxon>
        <taxon>Aurantimonadaceae</taxon>
        <taxon>Martelella</taxon>
    </lineage>
</organism>
<feature type="binding site" evidence="5">
    <location>
        <begin position="11"/>
        <end position="16"/>
    </location>
    <ligand>
        <name>ATP</name>
        <dbReference type="ChEBI" id="CHEBI:30616"/>
    </ligand>
</feature>
<dbReference type="SUPFAM" id="SSF52540">
    <property type="entry name" value="P-loop containing nucleoside triphosphate hydrolases"/>
    <property type="match status" value="1"/>
</dbReference>
<keyword evidence="2 5" id="KW-0547">Nucleotide-binding</keyword>
<protein>
    <recommendedName>
        <fullName evidence="5 6">Dephospho-CoA kinase</fullName>
        <ecNumber evidence="5 6">2.7.1.24</ecNumber>
    </recommendedName>
    <alternativeName>
        <fullName evidence="5">Dephosphocoenzyme A kinase</fullName>
    </alternativeName>
</protein>
<dbReference type="PANTHER" id="PTHR10695:SF46">
    <property type="entry name" value="BIFUNCTIONAL COENZYME A SYNTHASE-RELATED"/>
    <property type="match status" value="1"/>
</dbReference>
<dbReference type="InterPro" id="IPR001977">
    <property type="entry name" value="Depp_CoAkinase"/>
</dbReference>
<dbReference type="GO" id="GO:0004140">
    <property type="term" value="F:dephospho-CoA kinase activity"/>
    <property type="evidence" value="ECO:0007669"/>
    <property type="project" value="UniProtKB-UniRule"/>
</dbReference>
<dbReference type="Pfam" id="PF01121">
    <property type="entry name" value="CoaE"/>
    <property type="match status" value="1"/>
</dbReference>
<dbReference type="GO" id="GO:0005737">
    <property type="term" value="C:cytoplasm"/>
    <property type="evidence" value="ECO:0007669"/>
    <property type="project" value="UniProtKB-SubCell"/>
</dbReference>
<keyword evidence="8" id="KW-1185">Reference proteome</keyword>
<dbReference type="Gene3D" id="3.40.50.300">
    <property type="entry name" value="P-loop containing nucleotide triphosphate hydrolases"/>
    <property type="match status" value="1"/>
</dbReference>
<dbReference type="EC" id="2.7.1.24" evidence="5 6"/>
<comment type="subcellular location">
    <subcellularLocation>
        <location evidence="5">Cytoplasm</location>
    </subcellularLocation>
</comment>
<evidence type="ECO:0000313" key="7">
    <source>
        <dbReference type="EMBL" id="TNB49821.1"/>
    </source>
</evidence>